<dbReference type="AlphaFoldDB" id="A0A8H4B7L7"/>
<accession>A0A8H4B7L7</accession>
<keyword evidence="1" id="KW-0812">Transmembrane</keyword>
<dbReference type="EMBL" id="JAAECE010000012">
    <property type="protein sequence ID" value="KAF1796541.1"/>
    <property type="molecule type" value="Genomic_DNA"/>
</dbReference>
<evidence type="ECO:0000256" key="1">
    <source>
        <dbReference type="SAM" id="Phobius"/>
    </source>
</evidence>
<name>A0A8H4B7L7_MUCCL</name>
<evidence type="ECO:0000313" key="3">
    <source>
        <dbReference type="Proteomes" id="UP000469890"/>
    </source>
</evidence>
<feature type="transmembrane region" description="Helical" evidence="1">
    <location>
        <begin position="21"/>
        <end position="38"/>
    </location>
</feature>
<proteinExistence type="predicted"/>
<feature type="transmembrane region" description="Helical" evidence="1">
    <location>
        <begin position="83"/>
        <end position="100"/>
    </location>
</feature>
<gene>
    <name evidence="2" type="ORF">FB192DRAFT_1404980</name>
</gene>
<comment type="caution">
    <text evidence="2">The sequence shown here is derived from an EMBL/GenBank/DDBJ whole genome shotgun (WGS) entry which is preliminary data.</text>
</comment>
<evidence type="ECO:0000313" key="2">
    <source>
        <dbReference type="EMBL" id="KAF1796541.1"/>
    </source>
</evidence>
<keyword evidence="1" id="KW-1133">Transmembrane helix</keyword>
<sequence length="106" mass="12058">MYFSLDCLFAMSLRFHEYLENAWLFSLILSVVYSWRSFSTAHLAVYSKANASGVLHGVSNALLSIPHGFFPASTILCRHLYQAMHYFYVALLGTWILIASRTQSSK</sequence>
<keyword evidence="1" id="KW-0472">Membrane</keyword>
<protein>
    <submittedName>
        <fullName evidence="2">Uncharacterized protein</fullName>
    </submittedName>
</protein>
<dbReference type="Proteomes" id="UP000469890">
    <property type="component" value="Unassembled WGS sequence"/>
</dbReference>
<reference evidence="2 3" key="1">
    <citation type="submission" date="2019-09" db="EMBL/GenBank/DDBJ databases">
        <authorList>
            <consortium name="DOE Joint Genome Institute"/>
            <person name="Mondo S.J."/>
            <person name="Navarro-Mendoza M.I."/>
            <person name="Perez-Arques C."/>
            <person name="Panchal S."/>
            <person name="Nicolas F.E."/>
            <person name="Ganguly P."/>
            <person name="Pangilinan J."/>
            <person name="Grigoriev I."/>
            <person name="Heitman J."/>
            <person name="Sanya K."/>
            <person name="Garre V."/>
        </authorList>
    </citation>
    <scope>NUCLEOTIDE SEQUENCE [LARGE SCALE GENOMIC DNA]</scope>
    <source>
        <strain evidence="2 3">MU402</strain>
    </source>
</reference>
<organism evidence="2 3">
    <name type="scientific">Mucor circinelloides f. lusitanicus</name>
    <name type="common">Mucor racemosus var. lusitanicus</name>
    <dbReference type="NCBI Taxonomy" id="29924"/>
    <lineage>
        <taxon>Eukaryota</taxon>
        <taxon>Fungi</taxon>
        <taxon>Fungi incertae sedis</taxon>
        <taxon>Mucoromycota</taxon>
        <taxon>Mucoromycotina</taxon>
        <taxon>Mucoromycetes</taxon>
        <taxon>Mucorales</taxon>
        <taxon>Mucorineae</taxon>
        <taxon>Mucoraceae</taxon>
        <taxon>Mucor</taxon>
    </lineage>
</organism>